<accession>A0A8G2F733</accession>
<organism evidence="1 2">
    <name type="scientific">Halodesulfovibrio aestuarii</name>
    <dbReference type="NCBI Taxonomy" id="126333"/>
    <lineage>
        <taxon>Bacteria</taxon>
        <taxon>Pseudomonadati</taxon>
        <taxon>Thermodesulfobacteriota</taxon>
        <taxon>Desulfovibrionia</taxon>
        <taxon>Desulfovibrionales</taxon>
        <taxon>Desulfovibrionaceae</taxon>
        <taxon>Halodesulfovibrio</taxon>
    </lineage>
</organism>
<comment type="caution">
    <text evidence="1">The sequence shown here is derived from an EMBL/GenBank/DDBJ whole genome shotgun (WGS) entry which is preliminary data.</text>
</comment>
<proteinExistence type="predicted"/>
<reference evidence="1 2" key="1">
    <citation type="submission" date="2016-11" db="EMBL/GenBank/DDBJ databases">
        <authorList>
            <person name="Varghese N."/>
            <person name="Submissions S."/>
        </authorList>
    </citation>
    <scope>NUCLEOTIDE SEQUENCE [LARGE SCALE GENOMIC DNA]</scope>
    <source>
        <strain evidence="1 2">DSM 17919</strain>
    </source>
</reference>
<protein>
    <submittedName>
        <fullName evidence="1">Uncharacterized protein</fullName>
    </submittedName>
</protein>
<sequence length="138" mass="14746">MQGGADMRIDITHSCPDYSSYRAACVKSLFNVDAGNSFSLKADLPIEEDGWRVGLVIGPSGSGKSSIGNALAAEGFTMHQERAWPDSAPIIDVIAPDGDWQAVTGRCLLWGLVMSPHGFAHTGCSQQVKNSEQSLHEL</sequence>
<dbReference type="AlphaFoldDB" id="A0A8G2F733"/>
<name>A0A8G2F733_9BACT</name>
<evidence type="ECO:0000313" key="2">
    <source>
        <dbReference type="Proteomes" id="UP000184001"/>
    </source>
</evidence>
<dbReference type="EMBL" id="FQZR01000002">
    <property type="protein sequence ID" value="SHI73550.1"/>
    <property type="molecule type" value="Genomic_DNA"/>
</dbReference>
<gene>
    <name evidence="1" type="ORF">SAMN05660830_00820</name>
</gene>
<dbReference type="Proteomes" id="UP000184001">
    <property type="component" value="Unassembled WGS sequence"/>
</dbReference>
<evidence type="ECO:0000313" key="1">
    <source>
        <dbReference type="EMBL" id="SHI73550.1"/>
    </source>
</evidence>